<evidence type="ECO:0000256" key="1">
    <source>
        <dbReference type="SAM" id="Phobius"/>
    </source>
</evidence>
<feature type="transmembrane region" description="Helical" evidence="1">
    <location>
        <begin position="87"/>
        <end position="106"/>
    </location>
</feature>
<keyword evidence="1" id="KW-0812">Transmembrane</keyword>
<gene>
    <name evidence="2" type="ORF">ABQJ56_16500</name>
</gene>
<feature type="transmembrane region" description="Helical" evidence="1">
    <location>
        <begin position="143"/>
        <end position="165"/>
    </location>
</feature>
<dbReference type="EMBL" id="JBFOHL010000021">
    <property type="protein sequence ID" value="MEW9625826.1"/>
    <property type="molecule type" value="Genomic_DNA"/>
</dbReference>
<feature type="transmembrane region" description="Helical" evidence="1">
    <location>
        <begin position="47"/>
        <end position="67"/>
    </location>
</feature>
<evidence type="ECO:0000313" key="3">
    <source>
        <dbReference type="Proteomes" id="UP001556170"/>
    </source>
</evidence>
<dbReference type="PROSITE" id="PS51257">
    <property type="entry name" value="PROKAR_LIPOPROTEIN"/>
    <property type="match status" value="1"/>
</dbReference>
<keyword evidence="1" id="KW-0472">Membrane</keyword>
<keyword evidence="1" id="KW-1133">Transmembrane helix</keyword>
<feature type="transmembrane region" description="Helical" evidence="1">
    <location>
        <begin position="217"/>
        <end position="235"/>
    </location>
</feature>
<protein>
    <submittedName>
        <fullName evidence="2">Uncharacterized protein</fullName>
    </submittedName>
</protein>
<reference evidence="2 3" key="1">
    <citation type="submission" date="2024-06" db="EMBL/GenBank/DDBJ databases">
        <authorList>
            <person name="Woo H."/>
        </authorList>
    </citation>
    <scope>NUCLEOTIDE SEQUENCE [LARGE SCALE GENOMIC DNA]</scope>
    <source>
        <strain evidence="2 3">S2-g</strain>
    </source>
</reference>
<sequence length="247" mass="27127">MKAYIFWMCVIIASCALLLFLSGFFPRKNGFKVWSSKEWGDLKKKHIVLWFLTAEAVIFFVTTFLYLVPVCENGAMSNGIHDACDYAAFSFPCLAGIFVGGGFIYKKKDREIFSDINFSFYFSSVVLLAVAYVAYLTANFRPLVVVLVAGMVAIFSLICLLITSLRRLNSSAGISTQTESLCGLSSADEELCEMCRPAYRQSDGGVIGSIDGLGTPIIFGLTVFITILLLVNALVHWDTLFGNSPCG</sequence>
<organism evidence="2 3">
    <name type="scientific">Rhodanobacter geophilus</name>
    <dbReference type="NCBI Taxonomy" id="3162488"/>
    <lineage>
        <taxon>Bacteria</taxon>
        <taxon>Pseudomonadati</taxon>
        <taxon>Pseudomonadota</taxon>
        <taxon>Gammaproteobacteria</taxon>
        <taxon>Lysobacterales</taxon>
        <taxon>Rhodanobacteraceae</taxon>
        <taxon>Rhodanobacter</taxon>
    </lineage>
</organism>
<feature type="transmembrane region" description="Helical" evidence="1">
    <location>
        <begin position="118"/>
        <end position="137"/>
    </location>
</feature>
<feature type="transmembrane region" description="Helical" evidence="1">
    <location>
        <begin position="6"/>
        <end position="26"/>
    </location>
</feature>
<proteinExistence type="predicted"/>
<accession>A0ABV3QU41</accession>
<dbReference type="Proteomes" id="UP001556170">
    <property type="component" value="Unassembled WGS sequence"/>
</dbReference>
<keyword evidence="3" id="KW-1185">Reference proteome</keyword>
<dbReference type="RefSeq" id="WP_367846117.1">
    <property type="nucleotide sequence ID" value="NZ_JBFOHL010000021.1"/>
</dbReference>
<name>A0ABV3QU41_9GAMM</name>
<evidence type="ECO:0000313" key="2">
    <source>
        <dbReference type="EMBL" id="MEW9625826.1"/>
    </source>
</evidence>
<comment type="caution">
    <text evidence="2">The sequence shown here is derived from an EMBL/GenBank/DDBJ whole genome shotgun (WGS) entry which is preliminary data.</text>
</comment>